<accession>A0ABN3EJU0</accession>
<evidence type="ECO:0000256" key="1">
    <source>
        <dbReference type="SAM" id="MobiDB-lite"/>
    </source>
</evidence>
<dbReference type="InterPro" id="IPR002921">
    <property type="entry name" value="Fungal_lipase-type"/>
</dbReference>
<dbReference type="SUPFAM" id="SSF53474">
    <property type="entry name" value="alpha/beta-Hydrolases"/>
    <property type="match status" value="1"/>
</dbReference>
<sequence>MAYIAKDSSGSNQFAVVVRGTVAHAIDMLEDLDVGTVVPFTVGGSSPVSVSKGAMAAFTQIAGMTDDSSPTGANLVQALTALLKDAPGATVNVIGHSLGGCIATMLALYLQAQTWKGSPQRGRGPPRSGGGRRAG</sequence>
<dbReference type="Proteomes" id="UP001500305">
    <property type="component" value="Unassembled WGS sequence"/>
</dbReference>
<dbReference type="InterPro" id="IPR029058">
    <property type="entry name" value="AB_hydrolase_fold"/>
</dbReference>
<organism evidence="3 4">
    <name type="scientific">Kitasatospora cystarginea</name>
    <dbReference type="NCBI Taxonomy" id="58350"/>
    <lineage>
        <taxon>Bacteria</taxon>
        <taxon>Bacillati</taxon>
        <taxon>Actinomycetota</taxon>
        <taxon>Actinomycetes</taxon>
        <taxon>Kitasatosporales</taxon>
        <taxon>Streptomycetaceae</taxon>
        <taxon>Kitasatospora</taxon>
    </lineage>
</organism>
<dbReference type="EMBL" id="BAAATR010000025">
    <property type="protein sequence ID" value="GAA2260070.1"/>
    <property type="molecule type" value="Genomic_DNA"/>
</dbReference>
<proteinExistence type="predicted"/>
<evidence type="ECO:0000313" key="4">
    <source>
        <dbReference type="Proteomes" id="UP001500305"/>
    </source>
</evidence>
<feature type="domain" description="Fungal lipase-type" evidence="2">
    <location>
        <begin position="16"/>
        <end position="116"/>
    </location>
</feature>
<keyword evidence="4" id="KW-1185">Reference proteome</keyword>
<reference evidence="3 4" key="1">
    <citation type="journal article" date="2019" name="Int. J. Syst. Evol. Microbiol.">
        <title>The Global Catalogue of Microorganisms (GCM) 10K type strain sequencing project: providing services to taxonomists for standard genome sequencing and annotation.</title>
        <authorList>
            <consortium name="The Broad Institute Genomics Platform"/>
            <consortium name="The Broad Institute Genome Sequencing Center for Infectious Disease"/>
            <person name="Wu L."/>
            <person name="Ma J."/>
        </authorList>
    </citation>
    <scope>NUCLEOTIDE SEQUENCE [LARGE SCALE GENOMIC DNA]</scope>
    <source>
        <strain evidence="3 4">JCM 7356</strain>
    </source>
</reference>
<comment type="caution">
    <text evidence="3">The sequence shown here is derived from an EMBL/GenBank/DDBJ whole genome shotgun (WGS) entry which is preliminary data.</text>
</comment>
<evidence type="ECO:0000259" key="2">
    <source>
        <dbReference type="Pfam" id="PF01764"/>
    </source>
</evidence>
<protein>
    <recommendedName>
        <fullName evidence="2">Fungal lipase-type domain-containing protein</fullName>
    </recommendedName>
</protein>
<dbReference type="RefSeq" id="WP_344638770.1">
    <property type="nucleotide sequence ID" value="NZ_BAAATR010000025.1"/>
</dbReference>
<dbReference type="Pfam" id="PF01764">
    <property type="entry name" value="Lipase_3"/>
    <property type="match status" value="1"/>
</dbReference>
<evidence type="ECO:0000313" key="3">
    <source>
        <dbReference type="EMBL" id="GAA2260070.1"/>
    </source>
</evidence>
<feature type="compositionally biased region" description="Low complexity" evidence="1">
    <location>
        <begin position="117"/>
        <end position="126"/>
    </location>
</feature>
<feature type="region of interest" description="Disordered" evidence="1">
    <location>
        <begin position="116"/>
        <end position="135"/>
    </location>
</feature>
<dbReference type="Gene3D" id="3.40.50.1820">
    <property type="entry name" value="alpha/beta hydrolase"/>
    <property type="match status" value="1"/>
</dbReference>
<gene>
    <name evidence="3" type="ORF">GCM10010430_50160</name>
</gene>
<name>A0ABN3EJU0_9ACTN</name>